<keyword evidence="8" id="KW-1185">Reference proteome</keyword>
<gene>
    <name evidence="7" type="ordered locus">HNE_2326</name>
</gene>
<dbReference type="PRINTS" id="PR00032">
    <property type="entry name" value="HTHARAC"/>
</dbReference>
<dbReference type="InterPro" id="IPR018062">
    <property type="entry name" value="HTH_AraC-typ_CS"/>
</dbReference>
<dbReference type="eggNOG" id="COG0662">
    <property type="taxonomic scope" value="Bacteria"/>
</dbReference>
<evidence type="ECO:0000256" key="3">
    <source>
        <dbReference type="ARBA" id="ARBA00023125"/>
    </source>
</evidence>
<dbReference type="SMART" id="SM00342">
    <property type="entry name" value="HTH_ARAC"/>
    <property type="match status" value="1"/>
</dbReference>
<dbReference type="FunFam" id="1.10.10.60:FF:000132">
    <property type="entry name" value="AraC family transcriptional regulator"/>
    <property type="match status" value="1"/>
</dbReference>
<dbReference type="SUPFAM" id="SSF51182">
    <property type="entry name" value="RmlC-like cupins"/>
    <property type="match status" value="1"/>
</dbReference>
<dbReference type="InterPro" id="IPR011051">
    <property type="entry name" value="RmlC_Cupin_sf"/>
</dbReference>
<evidence type="ECO:0000313" key="7">
    <source>
        <dbReference type="EMBL" id="ABI76237.1"/>
    </source>
</evidence>
<dbReference type="Gene3D" id="1.10.10.60">
    <property type="entry name" value="Homeodomain-like"/>
    <property type="match status" value="2"/>
</dbReference>
<keyword evidence="3" id="KW-0238">DNA-binding</keyword>
<dbReference type="Gene3D" id="2.60.120.10">
    <property type="entry name" value="Jelly Rolls"/>
    <property type="match status" value="1"/>
</dbReference>
<evidence type="ECO:0000256" key="1">
    <source>
        <dbReference type="ARBA" id="ARBA00022491"/>
    </source>
</evidence>
<dbReference type="AlphaFoldDB" id="Q0BZS2"/>
<evidence type="ECO:0000313" key="8">
    <source>
        <dbReference type="Proteomes" id="UP000001959"/>
    </source>
</evidence>
<dbReference type="eggNOG" id="COG2207">
    <property type="taxonomic scope" value="Bacteria"/>
</dbReference>
<dbReference type="EMBL" id="CP000158">
    <property type="protein sequence ID" value="ABI76237.1"/>
    <property type="molecule type" value="Genomic_DNA"/>
</dbReference>
<evidence type="ECO:0000256" key="4">
    <source>
        <dbReference type="ARBA" id="ARBA00023159"/>
    </source>
</evidence>
<evidence type="ECO:0000256" key="5">
    <source>
        <dbReference type="ARBA" id="ARBA00023163"/>
    </source>
</evidence>
<dbReference type="GO" id="GO:0043565">
    <property type="term" value="F:sequence-specific DNA binding"/>
    <property type="evidence" value="ECO:0007669"/>
    <property type="project" value="InterPro"/>
</dbReference>
<dbReference type="KEGG" id="hne:HNE_2326"/>
<sequence length="260" mass="29325">MLHKSREDRMKSTHQLDLSRRPVVALADEYPSGFVDTAHSHERIQLLYACSGVMSVVTDKTSFVIPPQRAVWIPSQVQHEVSCRGPVSLRTLYIDPRYERDDPDCHIVEVGQLLRALILEVTQFEHDYDLQGREGQIVSLLVSELLASPKVPYAAPMPTDPRLVRVCREIIEHPSDQRDIDQWADIAGMSRRSFTRAFKRETGMGVALWRQQVRLLEALSLLSTGSSVTSVAMDVGYDSASAFCAMFQRAFGVSPSRYSF</sequence>
<feature type="domain" description="HTH araC/xylS-type" evidence="6">
    <location>
        <begin position="164"/>
        <end position="260"/>
    </location>
</feature>
<dbReference type="CDD" id="cd06124">
    <property type="entry name" value="cupin_NimR-like_N"/>
    <property type="match status" value="1"/>
</dbReference>
<proteinExistence type="predicted"/>
<dbReference type="HOGENOM" id="CLU_000445_87_4_5"/>
<dbReference type="PROSITE" id="PS00041">
    <property type="entry name" value="HTH_ARAC_FAMILY_1"/>
    <property type="match status" value="1"/>
</dbReference>
<keyword evidence="5" id="KW-0804">Transcription</keyword>
<dbReference type="InterPro" id="IPR020449">
    <property type="entry name" value="Tscrpt_reg_AraC-type_HTH"/>
</dbReference>
<dbReference type="PANTHER" id="PTHR11019:SF159">
    <property type="entry name" value="TRANSCRIPTIONAL REGULATOR-RELATED"/>
    <property type="match status" value="1"/>
</dbReference>
<dbReference type="STRING" id="228405.HNE_2326"/>
<dbReference type="PANTHER" id="PTHR11019">
    <property type="entry name" value="HTH-TYPE TRANSCRIPTIONAL REGULATOR NIMR"/>
    <property type="match status" value="1"/>
</dbReference>
<dbReference type="InterPro" id="IPR009057">
    <property type="entry name" value="Homeodomain-like_sf"/>
</dbReference>
<accession>Q0BZS2</accession>
<dbReference type="Pfam" id="PF02311">
    <property type="entry name" value="AraC_binding"/>
    <property type="match status" value="1"/>
</dbReference>
<organism evidence="7 8">
    <name type="scientific">Hyphomonas neptunium (strain ATCC 15444)</name>
    <dbReference type="NCBI Taxonomy" id="228405"/>
    <lineage>
        <taxon>Bacteria</taxon>
        <taxon>Pseudomonadati</taxon>
        <taxon>Pseudomonadota</taxon>
        <taxon>Alphaproteobacteria</taxon>
        <taxon>Hyphomonadales</taxon>
        <taxon>Hyphomonadaceae</taxon>
        <taxon>Hyphomonas</taxon>
    </lineage>
</organism>
<dbReference type="SUPFAM" id="SSF46689">
    <property type="entry name" value="Homeodomain-like"/>
    <property type="match status" value="1"/>
</dbReference>
<dbReference type="PROSITE" id="PS01124">
    <property type="entry name" value="HTH_ARAC_FAMILY_2"/>
    <property type="match status" value="1"/>
</dbReference>
<name>Q0BZS2_HYPNA</name>
<dbReference type="InterPro" id="IPR014710">
    <property type="entry name" value="RmlC-like_jellyroll"/>
</dbReference>
<dbReference type="Proteomes" id="UP000001959">
    <property type="component" value="Chromosome"/>
</dbReference>
<protein>
    <submittedName>
        <fullName evidence="7">Transcriptional regulator, AraC family</fullName>
    </submittedName>
</protein>
<reference evidence="7 8" key="1">
    <citation type="journal article" date="2006" name="J. Bacteriol.">
        <title>Comparative genomic evidence for a close relationship between the dimorphic prosthecate bacteria Hyphomonas neptunium and Caulobacter crescentus.</title>
        <authorList>
            <person name="Badger J.H."/>
            <person name="Hoover T.R."/>
            <person name="Brun Y.V."/>
            <person name="Weiner R.M."/>
            <person name="Laub M.T."/>
            <person name="Alexandre G."/>
            <person name="Mrazek J."/>
            <person name="Ren Q."/>
            <person name="Paulsen I.T."/>
            <person name="Nelson K.E."/>
            <person name="Khouri H.M."/>
            <person name="Radune D."/>
            <person name="Sosa J."/>
            <person name="Dodson R.J."/>
            <person name="Sullivan S.A."/>
            <person name="Rosovitz M.J."/>
            <person name="Madupu R."/>
            <person name="Brinkac L.M."/>
            <person name="Durkin A.S."/>
            <person name="Daugherty S.C."/>
            <person name="Kothari S.P."/>
            <person name="Giglio M.G."/>
            <person name="Zhou L."/>
            <person name="Haft D.H."/>
            <person name="Selengut J.D."/>
            <person name="Davidsen T.M."/>
            <person name="Yang Q."/>
            <person name="Zafar N."/>
            <person name="Ward N.L."/>
        </authorList>
    </citation>
    <scope>NUCLEOTIDE SEQUENCE [LARGE SCALE GENOMIC DNA]</scope>
    <source>
        <strain evidence="7 8">ATCC 15444</strain>
    </source>
</reference>
<evidence type="ECO:0000256" key="2">
    <source>
        <dbReference type="ARBA" id="ARBA00023015"/>
    </source>
</evidence>
<keyword evidence="1" id="KW-0678">Repressor</keyword>
<dbReference type="Pfam" id="PF12833">
    <property type="entry name" value="HTH_18"/>
    <property type="match status" value="1"/>
</dbReference>
<dbReference type="InterPro" id="IPR003313">
    <property type="entry name" value="AraC-bd"/>
</dbReference>
<dbReference type="InterPro" id="IPR018060">
    <property type="entry name" value="HTH_AraC"/>
</dbReference>
<keyword evidence="2" id="KW-0805">Transcription regulation</keyword>
<dbReference type="GO" id="GO:0003700">
    <property type="term" value="F:DNA-binding transcription factor activity"/>
    <property type="evidence" value="ECO:0007669"/>
    <property type="project" value="InterPro"/>
</dbReference>
<evidence type="ECO:0000259" key="6">
    <source>
        <dbReference type="PROSITE" id="PS01124"/>
    </source>
</evidence>
<keyword evidence="4" id="KW-0010">Activator</keyword>